<dbReference type="PANTHER" id="PTHR28309">
    <property type="entry name" value="REQUIRED FOR EXCISION 1-B DOMAIN-CONTAINING PROTEIN"/>
    <property type="match status" value="1"/>
</dbReference>
<dbReference type="OrthoDB" id="434723at2759"/>
<dbReference type="InParanoid" id="C1EDR4"/>
<evidence type="ECO:0000313" key="4">
    <source>
        <dbReference type="Proteomes" id="UP000002009"/>
    </source>
</evidence>
<feature type="region of interest" description="Disordered" evidence="2">
    <location>
        <begin position="1"/>
        <end position="33"/>
    </location>
</feature>
<reference evidence="3 4" key="1">
    <citation type="journal article" date="2009" name="Science">
        <title>Green evolution and dynamic adaptations revealed by genomes of the marine picoeukaryotes Micromonas.</title>
        <authorList>
            <person name="Worden A.Z."/>
            <person name="Lee J.H."/>
            <person name="Mock T."/>
            <person name="Rouze P."/>
            <person name="Simmons M.P."/>
            <person name="Aerts A.L."/>
            <person name="Allen A.E."/>
            <person name="Cuvelier M.L."/>
            <person name="Derelle E."/>
            <person name="Everett M.V."/>
            <person name="Foulon E."/>
            <person name="Grimwood J."/>
            <person name="Gundlach H."/>
            <person name="Henrissat B."/>
            <person name="Napoli C."/>
            <person name="McDonald S.M."/>
            <person name="Parker M.S."/>
            <person name="Rombauts S."/>
            <person name="Salamov A."/>
            <person name="Von Dassow P."/>
            <person name="Badger J.H."/>
            <person name="Coutinho P.M."/>
            <person name="Demir E."/>
            <person name="Dubchak I."/>
            <person name="Gentemann C."/>
            <person name="Eikrem W."/>
            <person name="Gready J.E."/>
            <person name="John U."/>
            <person name="Lanier W."/>
            <person name="Lindquist E.A."/>
            <person name="Lucas S."/>
            <person name="Mayer K.F."/>
            <person name="Moreau H."/>
            <person name="Not F."/>
            <person name="Otillar R."/>
            <person name="Panaud O."/>
            <person name="Pangilinan J."/>
            <person name="Paulsen I."/>
            <person name="Piegu B."/>
            <person name="Poliakov A."/>
            <person name="Robbens S."/>
            <person name="Schmutz J."/>
            <person name="Toulza E."/>
            <person name="Wyss T."/>
            <person name="Zelensky A."/>
            <person name="Zhou K."/>
            <person name="Armbrust E.V."/>
            <person name="Bhattacharya D."/>
            <person name="Goodenough U.W."/>
            <person name="Van de Peer Y."/>
            <person name="Grigoriev I.V."/>
        </authorList>
    </citation>
    <scope>NUCLEOTIDE SEQUENCE [LARGE SCALE GENOMIC DNA]</scope>
    <source>
        <strain evidence="4">RCC299 / NOUM17</strain>
    </source>
</reference>
<dbReference type="eggNOG" id="ENOG502QTMH">
    <property type="taxonomic scope" value="Eukaryota"/>
</dbReference>
<dbReference type="KEGG" id="mis:MICPUN_62362"/>
<keyword evidence="4" id="KW-1185">Reference proteome</keyword>
<dbReference type="OMA" id="NPGWANG"/>
<accession>C1EDR4</accession>
<dbReference type="GeneID" id="8247264"/>
<dbReference type="RefSeq" id="XP_002505154.1">
    <property type="nucleotide sequence ID" value="XM_002505108.1"/>
</dbReference>
<protein>
    <submittedName>
        <fullName evidence="3">Uncharacterized protein</fullName>
    </submittedName>
</protein>
<dbReference type="Pfam" id="PF14966">
    <property type="entry name" value="DNA_repr_REX1B"/>
    <property type="match status" value="1"/>
</dbReference>
<dbReference type="Proteomes" id="UP000002009">
    <property type="component" value="Chromosome 11"/>
</dbReference>
<organism evidence="3 4">
    <name type="scientific">Micromonas commoda (strain RCC299 / NOUM17 / CCMP2709)</name>
    <name type="common">Picoplanktonic green alga</name>
    <dbReference type="NCBI Taxonomy" id="296587"/>
    <lineage>
        <taxon>Eukaryota</taxon>
        <taxon>Viridiplantae</taxon>
        <taxon>Chlorophyta</taxon>
        <taxon>Mamiellophyceae</taxon>
        <taxon>Mamiellales</taxon>
        <taxon>Mamiellaceae</taxon>
        <taxon>Micromonas</taxon>
    </lineage>
</organism>
<dbReference type="EMBL" id="CP001330">
    <property type="protein sequence ID" value="ACO66412.1"/>
    <property type="molecule type" value="Genomic_DNA"/>
</dbReference>
<keyword evidence="1" id="KW-0175">Coiled coil</keyword>
<sequence length="269" mass="29134">MTAAQETGGDDENPDEQPQDRRARPPLPSLEEKTPAGLIRRFFSVQERRAASYNRFHEGFDSHLSGAMGAGDYGRLCGEITREMAALSLEALAVEEALNAASLESPAACIRVVQLGEKAKLRMTCTLQVLKKSHSERRWSWQRTTEEAEEAEAAAAAMAASAHANEAAIREENSSSNAGSTGGLGRLNPGWANGNFRARCDVPEHAAFGGFRCGCGERNDAEHAPEPTEEEYDGACAEATRELENAVTGINDALEELRQELADLLEDDE</sequence>
<name>C1EDR4_MICCC</name>
<feature type="compositionally biased region" description="Acidic residues" evidence="2">
    <location>
        <begin position="8"/>
        <end position="17"/>
    </location>
</feature>
<feature type="coiled-coil region" evidence="1">
    <location>
        <begin position="236"/>
        <end position="267"/>
    </location>
</feature>
<gene>
    <name evidence="3" type="ORF">MICPUN_62362</name>
</gene>
<evidence type="ECO:0000256" key="2">
    <source>
        <dbReference type="SAM" id="MobiDB-lite"/>
    </source>
</evidence>
<evidence type="ECO:0000256" key="1">
    <source>
        <dbReference type="SAM" id="Coils"/>
    </source>
</evidence>
<dbReference type="FunCoup" id="C1EDR4">
    <property type="interactions" value="182"/>
</dbReference>
<dbReference type="InterPro" id="IPR039491">
    <property type="entry name" value="REX1-B"/>
</dbReference>
<dbReference type="PANTHER" id="PTHR28309:SF1">
    <property type="entry name" value="REQUIRED FOR EXCISION 1-B DOMAIN-CONTAINING PROTEIN"/>
    <property type="match status" value="1"/>
</dbReference>
<dbReference type="AlphaFoldDB" id="C1EDR4"/>
<proteinExistence type="predicted"/>
<evidence type="ECO:0000313" key="3">
    <source>
        <dbReference type="EMBL" id="ACO66412.1"/>
    </source>
</evidence>